<protein>
    <submittedName>
        <fullName evidence="1">Uncharacterized protein</fullName>
    </submittedName>
</protein>
<accession>A0ACB8Y3S1</accession>
<gene>
    <name evidence="1" type="ORF">L6452_37481</name>
</gene>
<proteinExistence type="predicted"/>
<evidence type="ECO:0000313" key="1">
    <source>
        <dbReference type="EMBL" id="KAI3678196.1"/>
    </source>
</evidence>
<dbReference type="EMBL" id="CM042060">
    <property type="protein sequence ID" value="KAI3678196.1"/>
    <property type="molecule type" value="Genomic_DNA"/>
</dbReference>
<dbReference type="Proteomes" id="UP001055879">
    <property type="component" value="Linkage Group LG14"/>
</dbReference>
<sequence length="81" mass="9290">MSVVGSRALTSPIKHAFSSLSPFFSSVLFRVSTVSILTLKSNQRCDLHYFMLNPIEDAKQDRKLSYLISSHFLHDFRIRSL</sequence>
<name>A0ACB8Y3S1_ARCLA</name>
<evidence type="ECO:0000313" key="2">
    <source>
        <dbReference type="Proteomes" id="UP001055879"/>
    </source>
</evidence>
<organism evidence="1 2">
    <name type="scientific">Arctium lappa</name>
    <name type="common">Greater burdock</name>
    <name type="synonym">Lappa major</name>
    <dbReference type="NCBI Taxonomy" id="4217"/>
    <lineage>
        <taxon>Eukaryota</taxon>
        <taxon>Viridiplantae</taxon>
        <taxon>Streptophyta</taxon>
        <taxon>Embryophyta</taxon>
        <taxon>Tracheophyta</taxon>
        <taxon>Spermatophyta</taxon>
        <taxon>Magnoliopsida</taxon>
        <taxon>eudicotyledons</taxon>
        <taxon>Gunneridae</taxon>
        <taxon>Pentapetalae</taxon>
        <taxon>asterids</taxon>
        <taxon>campanulids</taxon>
        <taxon>Asterales</taxon>
        <taxon>Asteraceae</taxon>
        <taxon>Carduoideae</taxon>
        <taxon>Cardueae</taxon>
        <taxon>Arctiinae</taxon>
        <taxon>Arctium</taxon>
    </lineage>
</organism>
<reference evidence="2" key="1">
    <citation type="journal article" date="2022" name="Mol. Ecol. Resour.">
        <title>The genomes of chicory, endive, great burdock and yacon provide insights into Asteraceae palaeo-polyploidization history and plant inulin production.</title>
        <authorList>
            <person name="Fan W."/>
            <person name="Wang S."/>
            <person name="Wang H."/>
            <person name="Wang A."/>
            <person name="Jiang F."/>
            <person name="Liu H."/>
            <person name="Zhao H."/>
            <person name="Xu D."/>
            <person name="Zhang Y."/>
        </authorList>
    </citation>
    <scope>NUCLEOTIDE SEQUENCE [LARGE SCALE GENOMIC DNA]</scope>
    <source>
        <strain evidence="2">cv. Niubang</strain>
    </source>
</reference>
<keyword evidence="2" id="KW-1185">Reference proteome</keyword>
<reference evidence="1 2" key="2">
    <citation type="journal article" date="2022" name="Mol. Ecol. Resour.">
        <title>The genomes of chicory, endive, great burdock and yacon provide insights into Asteraceae paleo-polyploidization history and plant inulin production.</title>
        <authorList>
            <person name="Fan W."/>
            <person name="Wang S."/>
            <person name="Wang H."/>
            <person name="Wang A."/>
            <person name="Jiang F."/>
            <person name="Liu H."/>
            <person name="Zhao H."/>
            <person name="Xu D."/>
            <person name="Zhang Y."/>
        </authorList>
    </citation>
    <scope>NUCLEOTIDE SEQUENCE [LARGE SCALE GENOMIC DNA]</scope>
    <source>
        <strain evidence="2">cv. Niubang</strain>
    </source>
</reference>
<comment type="caution">
    <text evidence="1">The sequence shown here is derived from an EMBL/GenBank/DDBJ whole genome shotgun (WGS) entry which is preliminary data.</text>
</comment>